<evidence type="ECO:0008006" key="4">
    <source>
        <dbReference type="Google" id="ProtNLM"/>
    </source>
</evidence>
<dbReference type="InterPro" id="IPR003961">
    <property type="entry name" value="FN3_dom"/>
</dbReference>
<keyword evidence="1" id="KW-0175">Coiled coil</keyword>
<proteinExistence type="predicted"/>
<evidence type="ECO:0000313" key="2">
    <source>
        <dbReference type="EMBL" id="MBP2409411.1"/>
    </source>
</evidence>
<gene>
    <name evidence="2" type="ORF">JOF44_002314</name>
</gene>
<comment type="caution">
    <text evidence="2">The sequence shown here is derived from an EMBL/GenBank/DDBJ whole genome shotgun (WGS) entry which is preliminary data.</text>
</comment>
<dbReference type="InterPro" id="IPR013783">
    <property type="entry name" value="Ig-like_fold"/>
</dbReference>
<dbReference type="EMBL" id="JAGIOC010000001">
    <property type="protein sequence ID" value="MBP2409411.1"/>
    <property type="molecule type" value="Genomic_DNA"/>
</dbReference>
<evidence type="ECO:0000313" key="3">
    <source>
        <dbReference type="Proteomes" id="UP000698222"/>
    </source>
</evidence>
<feature type="coiled-coil region" evidence="1">
    <location>
        <begin position="337"/>
        <end position="364"/>
    </location>
</feature>
<dbReference type="Proteomes" id="UP000698222">
    <property type="component" value="Unassembled WGS sequence"/>
</dbReference>
<protein>
    <recommendedName>
        <fullName evidence="4">Fibronectin type-III domain-containing protein</fullName>
    </recommendedName>
</protein>
<sequence>MDALKAALADLKADPCSESYLSINLPFLFAIPDEATSTAALEQHGRKLAQAYNKSQNLPAAVQLKHLKSILSETGRFEDPSFWSQLSDKRREVIDTRVQDAIRSLQEEAPLGVIASSVATATLRSLGLMEIGVADLTAELGRAGVTVFADLEPPIENVLLPIRNTWERVRKHAEYRTIFHLLALKDGGTVEAARCIDELSIAGRRITPSEVTQSHLRTKTGRDTNAIQDAQKFLAELSRVSDGEQLRQIAYATVWADAAELSARSMPSRLIAESLTNAGLEEFDAHRLAASVRARGTASAPSLSTDAVRGLLAAGLLEEAGRTLGALKEEPDTAAEREQLGLRISELQEAKRDALDAYRRAEDEGDVEVADEHLRRAIRVDGGDDRLQELLVQLPLRAPHVRVLLDSCSALLSWDVQDETARYTVYRSTRPFSSIPAGTVVASDISGGGCSDRSVPAGEHVHYAVVATRPGGTPSRPGLTDIECLPAPNDLHAEATLDAVDLTWAVPKVCHSVVIELLDDAGRTIRHEAPGTTLHRFDGLTAGETYRVIATARYLTTAGPRTSKPASITVTPREEARPVLDLEVEQGSPSGGDDSFARWTAVPGFRVSLWAFPRGAAPTVGRHVTVSEARSAGGRELRAPVRAPTPDRFEARLPGLSGIALITPLLETDSYLLVGQSALAGSAPAVDDVRTSTFADHLRLTWSWPQAVEQVEVSWQLRGITRTRYVTPSRYRNDGGVYIAEPTEISDIAITTVIGGDDEQIASGKVHATYQPQSSASLNYTTKITRSLIGRSTVQLVITASSPVPAPCALGLFLSKGSLLPMDPGAGQLIQHIQADFPDSGTLRQDVDLGRLRSPFWIRLFSLDPSGPRLIDPPTPQLKG</sequence>
<dbReference type="CDD" id="cd00063">
    <property type="entry name" value="FN3"/>
    <property type="match status" value="1"/>
</dbReference>
<dbReference type="RefSeq" id="WP_209891345.1">
    <property type="nucleotide sequence ID" value="NZ_BAAAJV010000014.1"/>
</dbReference>
<name>A0ABS4YKT2_9MICO</name>
<organism evidence="2 3">
    <name type="scientific">Brachybacterium fresconis</name>
    <dbReference type="NCBI Taxonomy" id="173363"/>
    <lineage>
        <taxon>Bacteria</taxon>
        <taxon>Bacillati</taxon>
        <taxon>Actinomycetota</taxon>
        <taxon>Actinomycetes</taxon>
        <taxon>Micrococcales</taxon>
        <taxon>Dermabacteraceae</taxon>
        <taxon>Brachybacterium</taxon>
    </lineage>
</organism>
<accession>A0ABS4YKT2</accession>
<reference evidence="2 3" key="1">
    <citation type="submission" date="2021-03" db="EMBL/GenBank/DDBJ databases">
        <title>Sequencing the genomes of 1000 actinobacteria strains.</title>
        <authorList>
            <person name="Klenk H.-P."/>
        </authorList>
    </citation>
    <scope>NUCLEOTIDE SEQUENCE [LARGE SCALE GENOMIC DNA]</scope>
    <source>
        <strain evidence="2 3">DSM 14564</strain>
    </source>
</reference>
<keyword evidence="3" id="KW-1185">Reference proteome</keyword>
<evidence type="ECO:0000256" key="1">
    <source>
        <dbReference type="SAM" id="Coils"/>
    </source>
</evidence>
<dbReference type="Gene3D" id="2.60.40.10">
    <property type="entry name" value="Immunoglobulins"/>
    <property type="match status" value="1"/>
</dbReference>